<organism evidence="3">
    <name type="scientific">freshwater metagenome</name>
    <dbReference type="NCBI Taxonomy" id="449393"/>
    <lineage>
        <taxon>unclassified sequences</taxon>
        <taxon>metagenomes</taxon>
        <taxon>ecological metagenomes</taxon>
    </lineage>
</organism>
<dbReference type="AlphaFoldDB" id="A0A6J7SH29"/>
<name>A0A6J7SH29_9ZZZZ</name>
<evidence type="ECO:0000313" key="3">
    <source>
        <dbReference type="EMBL" id="CAB5040391.1"/>
    </source>
</evidence>
<gene>
    <name evidence="3" type="ORF">UFOPK4150_02325</name>
</gene>
<keyword evidence="2" id="KW-1133">Transmembrane helix</keyword>
<feature type="region of interest" description="Disordered" evidence="1">
    <location>
        <begin position="815"/>
        <end position="878"/>
    </location>
</feature>
<proteinExistence type="predicted"/>
<keyword evidence="2" id="KW-0812">Transmembrane</keyword>
<sequence length="920" mass="95106">MRSASRQGSHRAGAARSTVAARAARWAVASGCLFALSASLAPFAGSADASAPAVAAAASSQVTKSVDAARVHLVNGADVVADPRTITVSVDLTTGLRDGQPINVSWTGAHPTGGVALDPNGSLAASLEYPVVILECRGVSGSSATGVEQISPETCYTQTPDQRYFSTNDIWSPFRLDRYSPAAARSFRSGVLDPIPAACLGSLLGLDHWVPFRAVDDTLYYGGPGGCAGLAPEATSEESSVPPNTTFARTDLEGTGSAKFVISTEDSNASLGCSYQVACSLVVVPVMGISCDVAGAALPAADQPPVKYGAFFFQRCSSTGNFDPTIPRPVNPGDEDPAVSGRLWWTESNWRNRMTFPLTFAKPASVCGVVSAGAPTLLYGSETLRQATSQWAPKFCTDPKLFTFRHVMTGEPQAKNLVGAGSISAAIAAGPPSEPFSKPVVQAPIALTGFAITFAIDDPLGQPITSLRLNPRLLAKLLTQSYSGNQTISSEYQALHLNPLSLASDREFRALNPDPVNDSFSTDVASTLFTVSSDSDVIRALTSYINADPEARAWLDGKPDPWGTVVNPSYKGIALPVDGWPQLDAFISPRLTDLNPCLAANPVPWLPLVAAPVSDPAVVALNMQYGIGNSQLVCKNPGENNQKLAAAGRQRPGSRFILGVVSLADAARYQIRAASLQSHITAVPAEAFADATGRTFVAPSSSSLSAAAALLVPDKALGTWVVPYATLRGATGIGAYPGLLLVSLDVPTVGLSTHDATRLSTFLRWVVSDGQTPGPENGQLPAGYVPLKASAAGALLATYSRNAADAIAAQQGYVPALDGSSKPPGPSPTPTPSLSATPTPSPTRTRTPSPSVEPTVTPIPTPSSSPTASPTPSPTDVALVKTGVTTPVSAGPIGQALPALLALALFAGLGAIATTLWGRR</sequence>
<feature type="compositionally biased region" description="Pro residues" evidence="1">
    <location>
        <begin position="857"/>
        <end position="873"/>
    </location>
</feature>
<evidence type="ECO:0000256" key="2">
    <source>
        <dbReference type="SAM" id="Phobius"/>
    </source>
</evidence>
<keyword evidence="2" id="KW-0472">Membrane</keyword>
<evidence type="ECO:0000256" key="1">
    <source>
        <dbReference type="SAM" id="MobiDB-lite"/>
    </source>
</evidence>
<protein>
    <submittedName>
        <fullName evidence="3">Unannotated protein</fullName>
    </submittedName>
</protein>
<reference evidence="3" key="1">
    <citation type="submission" date="2020-05" db="EMBL/GenBank/DDBJ databases">
        <authorList>
            <person name="Chiriac C."/>
            <person name="Salcher M."/>
            <person name="Ghai R."/>
            <person name="Kavagutti S V."/>
        </authorList>
    </citation>
    <scope>NUCLEOTIDE SEQUENCE</scope>
</reference>
<feature type="compositionally biased region" description="Low complexity" evidence="1">
    <location>
        <begin position="832"/>
        <end position="856"/>
    </location>
</feature>
<accession>A0A6J7SH29</accession>
<dbReference type="EMBL" id="CAFBPU010000078">
    <property type="protein sequence ID" value="CAB5040391.1"/>
    <property type="molecule type" value="Genomic_DNA"/>
</dbReference>
<feature type="transmembrane region" description="Helical" evidence="2">
    <location>
        <begin position="896"/>
        <end position="917"/>
    </location>
</feature>